<sequence length="193" mass="21293">MLATSTFAVSRRPELDAAPGAGAGPGEFNFPNMMRGIMSHPFIQHMGAAARDYSANANPDNTTENNDEVNSFSPPADIFNTPRAYVLHIALPGVKREDVGVHWDPEHGTLSVSGVVHRPGDEAFLQTLHSSERRVGVFEKKIILPPRDLETQEQPREEIDSEGIAAKLDDGVLVIMVPKMEKEWTEIRKVDIL</sequence>
<evidence type="ECO:0000313" key="1">
    <source>
        <dbReference type="EMBL" id="KAJ3495857.1"/>
    </source>
</evidence>
<gene>
    <name evidence="1" type="ORF">NLG97_g3085</name>
</gene>
<comment type="caution">
    <text evidence="1">The sequence shown here is derived from an EMBL/GenBank/DDBJ whole genome shotgun (WGS) entry which is preliminary data.</text>
</comment>
<name>A0ACC1R1R5_9HYPO</name>
<protein>
    <submittedName>
        <fullName evidence="1">Uncharacterized protein</fullName>
    </submittedName>
</protein>
<proteinExistence type="predicted"/>
<organism evidence="1 2">
    <name type="scientific">Lecanicillium saksenae</name>
    <dbReference type="NCBI Taxonomy" id="468837"/>
    <lineage>
        <taxon>Eukaryota</taxon>
        <taxon>Fungi</taxon>
        <taxon>Dikarya</taxon>
        <taxon>Ascomycota</taxon>
        <taxon>Pezizomycotina</taxon>
        <taxon>Sordariomycetes</taxon>
        <taxon>Hypocreomycetidae</taxon>
        <taxon>Hypocreales</taxon>
        <taxon>Cordycipitaceae</taxon>
        <taxon>Lecanicillium</taxon>
    </lineage>
</organism>
<dbReference type="EMBL" id="JANAKD010000241">
    <property type="protein sequence ID" value="KAJ3495857.1"/>
    <property type="molecule type" value="Genomic_DNA"/>
</dbReference>
<reference evidence="1" key="1">
    <citation type="submission" date="2022-07" db="EMBL/GenBank/DDBJ databases">
        <title>Genome Sequence of Lecanicillium saksenae.</title>
        <authorList>
            <person name="Buettner E."/>
        </authorList>
    </citation>
    <scope>NUCLEOTIDE SEQUENCE</scope>
    <source>
        <strain evidence="1">VT-O1</strain>
    </source>
</reference>
<dbReference type="Proteomes" id="UP001148737">
    <property type="component" value="Unassembled WGS sequence"/>
</dbReference>
<accession>A0ACC1R1R5</accession>
<evidence type="ECO:0000313" key="2">
    <source>
        <dbReference type="Proteomes" id="UP001148737"/>
    </source>
</evidence>
<keyword evidence="2" id="KW-1185">Reference proteome</keyword>